<dbReference type="Proteomes" id="UP000708208">
    <property type="component" value="Unassembled WGS sequence"/>
</dbReference>
<evidence type="ECO:0000313" key="2">
    <source>
        <dbReference type="EMBL" id="CAG7826598.1"/>
    </source>
</evidence>
<dbReference type="AlphaFoldDB" id="A0A8J2L5G1"/>
<proteinExistence type="predicted"/>
<keyword evidence="3" id="KW-1185">Reference proteome</keyword>
<feature type="chain" id="PRO_5035153141" evidence="1">
    <location>
        <begin position="22"/>
        <end position="172"/>
    </location>
</feature>
<comment type="caution">
    <text evidence="2">The sequence shown here is derived from an EMBL/GenBank/DDBJ whole genome shotgun (WGS) entry which is preliminary data.</text>
</comment>
<name>A0A8J2L5G1_9HEXA</name>
<accession>A0A8J2L5G1</accession>
<organism evidence="2 3">
    <name type="scientific">Allacma fusca</name>
    <dbReference type="NCBI Taxonomy" id="39272"/>
    <lineage>
        <taxon>Eukaryota</taxon>
        <taxon>Metazoa</taxon>
        <taxon>Ecdysozoa</taxon>
        <taxon>Arthropoda</taxon>
        <taxon>Hexapoda</taxon>
        <taxon>Collembola</taxon>
        <taxon>Symphypleona</taxon>
        <taxon>Sminthuridae</taxon>
        <taxon>Allacma</taxon>
    </lineage>
</organism>
<reference evidence="2" key="1">
    <citation type="submission" date="2021-06" db="EMBL/GenBank/DDBJ databases">
        <authorList>
            <person name="Hodson N. C."/>
            <person name="Mongue J. A."/>
            <person name="Jaron S. K."/>
        </authorList>
    </citation>
    <scope>NUCLEOTIDE SEQUENCE</scope>
</reference>
<feature type="signal peptide" evidence="1">
    <location>
        <begin position="1"/>
        <end position="21"/>
    </location>
</feature>
<sequence>MNTVFILLWVAFSQAFRTVAGNKNQEYSGSQFIENRKLLRISIYWLNELEETYKIGFPKQFGSVNQNIRLIDHYGYDYVLNLAINEMVENPRARLFEFGDHSGDTENYHFTRSEREGFCSEIPTLDEWNDLLLSYMEASNMVELSTDIRKTSHAIHLTFKLFPHTNTKVLPR</sequence>
<gene>
    <name evidence="2" type="ORF">AFUS01_LOCUS36645</name>
</gene>
<evidence type="ECO:0000313" key="3">
    <source>
        <dbReference type="Proteomes" id="UP000708208"/>
    </source>
</evidence>
<dbReference type="EMBL" id="CAJVCH010540427">
    <property type="protein sequence ID" value="CAG7826598.1"/>
    <property type="molecule type" value="Genomic_DNA"/>
</dbReference>
<keyword evidence="1" id="KW-0732">Signal</keyword>
<evidence type="ECO:0000256" key="1">
    <source>
        <dbReference type="SAM" id="SignalP"/>
    </source>
</evidence>
<protein>
    <submittedName>
        <fullName evidence="2">Uncharacterized protein</fullName>
    </submittedName>
</protein>